<dbReference type="GO" id="GO:0020037">
    <property type="term" value="F:heme binding"/>
    <property type="evidence" value="ECO:0007669"/>
    <property type="project" value="InterPro"/>
</dbReference>
<dbReference type="Proteomes" id="UP000596660">
    <property type="component" value="Unplaced"/>
</dbReference>
<evidence type="ECO:0000313" key="14">
    <source>
        <dbReference type="Proteomes" id="UP000596660"/>
    </source>
</evidence>
<sequence length="439" mass="50056">MEMKKMYLFLSLLAIIIILYKILLISKTRNKNLPPSPPSIPIWGHLHLLKPPFHKTFLTLSERYGPIFSLRLGCQPLLVVSSQSAVEECLNKNDIVFSDRPKFIVGEVLGYNFSILLWSSYGDHWRNLRRVEVLTMFSFRKLNEASPTRKVEIHNMILELLTESEGGTRKVNLNNIFNKVAHNFVMRAVNGKPWDNMDFPSPSYMTTCDFFPILRESIKRGSSCNDEVVTKNLIEQLLDLQEAEPDCYTDNFIKSFILMQLVSGSETTIKTLKWAMSNLINNPKIIAKARAEIDLIVGYERFVDEFDIPKLNYVRWIMYETLRLTPPAPLLFSHCSSKDCTIGGFQPERFAYEIEGYNYKFLPFGIGRRSCPASAFATRNITLALATLIQCFDWEAPRDGLVDLTLDSGASIGPKEKPLEAICHLRASIVNIVAQLKAN</sequence>
<dbReference type="PROSITE" id="PS00086">
    <property type="entry name" value="CYTOCHROME_P450"/>
    <property type="match status" value="1"/>
</dbReference>
<evidence type="ECO:0000256" key="7">
    <source>
        <dbReference type="ARBA" id="ARBA00023002"/>
    </source>
</evidence>
<evidence type="ECO:0000256" key="12">
    <source>
        <dbReference type="RuleBase" id="RU000461"/>
    </source>
</evidence>
<evidence type="ECO:0000256" key="9">
    <source>
        <dbReference type="ARBA" id="ARBA00023033"/>
    </source>
</evidence>
<organism evidence="13 14">
    <name type="scientific">Chenopodium quinoa</name>
    <name type="common">Quinoa</name>
    <dbReference type="NCBI Taxonomy" id="63459"/>
    <lineage>
        <taxon>Eukaryota</taxon>
        <taxon>Viridiplantae</taxon>
        <taxon>Streptophyta</taxon>
        <taxon>Embryophyta</taxon>
        <taxon>Tracheophyta</taxon>
        <taxon>Spermatophyta</taxon>
        <taxon>Magnoliopsida</taxon>
        <taxon>eudicotyledons</taxon>
        <taxon>Gunneridae</taxon>
        <taxon>Pentapetalae</taxon>
        <taxon>Caryophyllales</taxon>
        <taxon>Chenopodiaceae</taxon>
        <taxon>Chenopodioideae</taxon>
        <taxon>Atripliceae</taxon>
        <taxon>Chenopodium</taxon>
    </lineage>
</organism>
<evidence type="ECO:0008006" key="15">
    <source>
        <dbReference type="Google" id="ProtNLM"/>
    </source>
</evidence>
<evidence type="ECO:0000256" key="11">
    <source>
        <dbReference type="PIRSR" id="PIRSR602401-1"/>
    </source>
</evidence>
<dbReference type="InterPro" id="IPR001128">
    <property type="entry name" value="Cyt_P450"/>
</dbReference>
<dbReference type="InterPro" id="IPR036396">
    <property type="entry name" value="Cyt_P450_sf"/>
</dbReference>
<proteinExistence type="inferred from homology"/>
<evidence type="ECO:0000256" key="6">
    <source>
        <dbReference type="ARBA" id="ARBA00022989"/>
    </source>
</evidence>
<keyword evidence="8 11" id="KW-0408">Iron</keyword>
<dbReference type="PANTHER" id="PTHR47947">
    <property type="entry name" value="CYTOCHROME P450 82C3-RELATED"/>
    <property type="match status" value="1"/>
</dbReference>
<dbReference type="GO" id="GO:0016705">
    <property type="term" value="F:oxidoreductase activity, acting on paired donors, with incorporation or reduction of molecular oxygen"/>
    <property type="evidence" value="ECO:0007669"/>
    <property type="project" value="InterPro"/>
</dbReference>
<dbReference type="InterPro" id="IPR050651">
    <property type="entry name" value="Plant_Cytochrome_P450_Monoox"/>
</dbReference>
<evidence type="ECO:0000256" key="3">
    <source>
        <dbReference type="ARBA" id="ARBA00022617"/>
    </source>
</evidence>
<evidence type="ECO:0000313" key="13">
    <source>
        <dbReference type="EnsemblPlants" id="AUR62003261-RA:cds"/>
    </source>
</evidence>
<keyword evidence="5 11" id="KW-0479">Metal-binding</keyword>
<dbReference type="GO" id="GO:0004497">
    <property type="term" value="F:monooxygenase activity"/>
    <property type="evidence" value="ECO:0007669"/>
    <property type="project" value="UniProtKB-KW"/>
</dbReference>
<evidence type="ECO:0000256" key="8">
    <source>
        <dbReference type="ARBA" id="ARBA00023004"/>
    </source>
</evidence>
<evidence type="ECO:0000256" key="2">
    <source>
        <dbReference type="ARBA" id="ARBA00010617"/>
    </source>
</evidence>
<comment type="subcellular location">
    <subcellularLocation>
        <location evidence="1">Membrane</location>
        <topology evidence="1">Single-pass membrane protein</topology>
    </subcellularLocation>
</comment>
<evidence type="ECO:0000256" key="10">
    <source>
        <dbReference type="ARBA" id="ARBA00023136"/>
    </source>
</evidence>
<keyword evidence="6" id="KW-1133">Transmembrane helix</keyword>
<evidence type="ECO:0000256" key="1">
    <source>
        <dbReference type="ARBA" id="ARBA00004167"/>
    </source>
</evidence>
<dbReference type="GO" id="GO:0005506">
    <property type="term" value="F:iron ion binding"/>
    <property type="evidence" value="ECO:0007669"/>
    <property type="project" value="InterPro"/>
</dbReference>
<dbReference type="EnsemblPlants" id="AUR62003261-RA">
    <property type="protein sequence ID" value="AUR62003261-RA:cds"/>
    <property type="gene ID" value="AUR62003261"/>
</dbReference>
<evidence type="ECO:0000256" key="4">
    <source>
        <dbReference type="ARBA" id="ARBA00022692"/>
    </source>
</evidence>
<keyword evidence="10" id="KW-0472">Membrane</keyword>
<dbReference type="SUPFAM" id="SSF48264">
    <property type="entry name" value="Cytochrome P450"/>
    <property type="match status" value="1"/>
</dbReference>
<evidence type="ECO:0000256" key="5">
    <source>
        <dbReference type="ARBA" id="ARBA00022723"/>
    </source>
</evidence>
<keyword evidence="3 11" id="KW-0349">Heme</keyword>
<feature type="binding site" description="axial binding residue" evidence="11">
    <location>
        <position position="371"/>
    </location>
    <ligand>
        <name>heme</name>
        <dbReference type="ChEBI" id="CHEBI:30413"/>
    </ligand>
    <ligandPart>
        <name>Fe</name>
        <dbReference type="ChEBI" id="CHEBI:18248"/>
    </ligandPart>
</feature>
<keyword evidence="7 12" id="KW-0560">Oxidoreductase</keyword>
<keyword evidence="14" id="KW-1185">Reference proteome</keyword>
<dbReference type="GO" id="GO:0016020">
    <property type="term" value="C:membrane"/>
    <property type="evidence" value="ECO:0007669"/>
    <property type="project" value="UniProtKB-SubCell"/>
</dbReference>
<reference evidence="13" key="1">
    <citation type="journal article" date="2017" name="Nature">
        <title>The genome of Chenopodium quinoa.</title>
        <authorList>
            <person name="Jarvis D.E."/>
            <person name="Ho Y.S."/>
            <person name="Lightfoot D.J."/>
            <person name="Schmoeckel S.M."/>
            <person name="Li B."/>
            <person name="Borm T.J.A."/>
            <person name="Ohyanagi H."/>
            <person name="Mineta K."/>
            <person name="Michell C.T."/>
            <person name="Saber N."/>
            <person name="Kharbatia N.M."/>
            <person name="Rupper R.R."/>
            <person name="Sharp A.R."/>
            <person name="Dally N."/>
            <person name="Boughton B.A."/>
            <person name="Woo Y.H."/>
            <person name="Gao G."/>
            <person name="Schijlen E.G.W.M."/>
            <person name="Guo X."/>
            <person name="Momin A.A."/>
            <person name="Negrao S."/>
            <person name="Al-Babili S."/>
            <person name="Gehring C."/>
            <person name="Roessner U."/>
            <person name="Jung C."/>
            <person name="Murphy K."/>
            <person name="Arold S.T."/>
            <person name="Gojobori T."/>
            <person name="van der Linden C.G."/>
            <person name="van Loo E.N."/>
            <person name="Jellen E.N."/>
            <person name="Maughan P.J."/>
            <person name="Tester M."/>
        </authorList>
    </citation>
    <scope>NUCLEOTIDE SEQUENCE [LARGE SCALE GENOMIC DNA]</scope>
    <source>
        <strain evidence="13">cv. PI 614886</strain>
    </source>
</reference>
<keyword evidence="9 12" id="KW-0503">Monooxygenase</keyword>
<name>A0A803KW53_CHEQI</name>
<comment type="cofactor">
    <cofactor evidence="11">
        <name>heme</name>
        <dbReference type="ChEBI" id="CHEBI:30413"/>
    </cofactor>
</comment>
<dbReference type="Gramene" id="AUR62003261-RA">
    <property type="protein sequence ID" value="AUR62003261-RA:cds"/>
    <property type="gene ID" value="AUR62003261"/>
</dbReference>
<dbReference type="InterPro" id="IPR002401">
    <property type="entry name" value="Cyt_P450_E_grp-I"/>
</dbReference>
<protein>
    <recommendedName>
        <fullName evidence="15">Cytochrome P450</fullName>
    </recommendedName>
</protein>
<comment type="similarity">
    <text evidence="2 12">Belongs to the cytochrome P450 family.</text>
</comment>
<dbReference type="PRINTS" id="PR00385">
    <property type="entry name" value="P450"/>
</dbReference>
<dbReference type="OMA" id="ATERDHW"/>
<reference evidence="13" key="2">
    <citation type="submission" date="2021-03" db="UniProtKB">
        <authorList>
            <consortium name="EnsemblPlants"/>
        </authorList>
    </citation>
    <scope>IDENTIFICATION</scope>
</reference>
<dbReference type="PRINTS" id="PR00463">
    <property type="entry name" value="EP450I"/>
</dbReference>
<keyword evidence="4" id="KW-0812">Transmembrane</keyword>
<dbReference type="Pfam" id="PF00067">
    <property type="entry name" value="p450"/>
    <property type="match status" value="2"/>
</dbReference>
<dbReference type="Gene3D" id="1.10.630.10">
    <property type="entry name" value="Cytochrome P450"/>
    <property type="match status" value="1"/>
</dbReference>
<dbReference type="AlphaFoldDB" id="A0A803KW53"/>
<dbReference type="PANTHER" id="PTHR47947:SF62">
    <property type="entry name" value="CYTOCHROME P450, FAMILY 81, SUBFAMILY D, POLYPEPTIDE 5"/>
    <property type="match status" value="1"/>
</dbReference>
<dbReference type="InterPro" id="IPR017972">
    <property type="entry name" value="Cyt_P450_CS"/>
</dbReference>
<accession>A0A803KW53</accession>